<proteinExistence type="predicted"/>
<name>A0ABS8GRJ9_9FLAO</name>
<comment type="caution">
    <text evidence="1">The sequence shown here is derived from an EMBL/GenBank/DDBJ whole genome shotgun (WGS) entry which is preliminary data.</text>
</comment>
<organism evidence="1 2">
    <name type="scientific">Leeuwenhoekiella parthenopeia</name>
    <dbReference type="NCBI Taxonomy" id="2890320"/>
    <lineage>
        <taxon>Bacteria</taxon>
        <taxon>Pseudomonadati</taxon>
        <taxon>Bacteroidota</taxon>
        <taxon>Flavobacteriia</taxon>
        <taxon>Flavobacteriales</taxon>
        <taxon>Flavobacteriaceae</taxon>
        <taxon>Leeuwenhoekiella</taxon>
    </lineage>
</organism>
<reference evidence="1 2" key="1">
    <citation type="submission" date="2021-11" db="EMBL/GenBank/DDBJ databases">
        <title>Seasonal and diel survey of microbial diversity of the Tyrrhenian coast.</title>
        <authorList>
            <person name="Gattoni G."/>
            <person name="Corral P."/>
        </authorList>
    </citation>
    <scope>NUCLEOTIDE SEQUENCE [LARGE SCALE GENOMIC DNA]</scope>
    <source>
        <strain evidence="1 2">Mr9</strain>
    </source>
</reference>
<keyword evidence="2" id="KW-1185">Reference proteome</keyword>
<dbReference type="EMBL" id="JAJGMW010000006">
    <property type="protein sequence ID" value="MCC4212411.1"/>
    <property type="molecule type" value="Genomic_DNA"/>
</dbReference>
<accession>A0ABS8GRJ9</accession>
<evidence type="ECO:0000313" key="1">
    <source>
        <dbReference type="EMBL" id="MCC4212411.1"/>
    </source>
</evidence>
<sequence length="421" mass="47608">MIDNHERLTIAKIIDVKLDNDSYRLSKRQNTAIVRMVNEAGQANSFHYTAGTFTDLLSKKGLGEENSKRFALDRGYIYIETERFKDWYKVTGSGLEYTHTSYEGLTREVIFSNTSGYNDYFSYPTFQAGGGTYDSSVGANYDGSVSFQERTLEKIAERTEETEDILIDSSFSRYPCARQIVEKSYEGCTPLTELLLTIFEANNNIDLTFKVDENMVGNGKTDPQFYFNPSTRKMNVNVSFRGSYLSTATDLSIARSTIHESMHAIFVYMFEEGKLSTITGQADPDFPELFDAFIEYNRTSSTANLNKTQHELMNDFINEMATSLSAYGNAAGYNLPLSYYKKLCYSGDMLASASFKNSYPEYVNPADRTNNIWNRNPDFIEILYSVLSEQDNSTQTYTYPDGTSFTATPKGKPVSSVFPCN</sequence>
<protein>
    <submittedName>
        <fullName evidence="1">Uncharacterized protein</fullName>
    </submittedName>
</protein>
<dbReference type="Proteomes" id="UP001197770">
    <property type="component" value="Unassembled WGS sequence"/>
</dbReference>
<evidence type="ECO:0000313" key="2">
    <source>
        <dbReference type="Proteomes" id="UP001197770"/>
    </source>
</evidence>
<dbReference type="RefSeq" id="WP_228229499.1">
    <property type="nucleotide sequence ID" value="NZ_JAJGMW010000006.1"/>
</dbReference>
<gene>
    <name evidence="1" type="ORF">LLW17_06750</name>
</gene>